<keyword evidence="4" id="KW-1185">Reference proteome</keyword>
<accession>A0A5B9QH21</accession>
<keyword evidence="2" id="KW-0472">Membrane</keyword>
<gene>
    <name evidence="3" type="ORF">Pr1d_42410</name>
</gene>
<dbReference type="Proteomes" id="UP000323917">
    <property type="component" value="Chromosome"/>
</dbReference>
<proteinExistence type="predicted"/>
<keyword evidence="2" id="KW-0812">Transmembrane</keyword>
<evidence type="ECO:0000313" key="3">
    <source>
        <dbReference type="EMBL" id="QEG36902.1"/>
    </source>
</evidence>
<dbReference type="EMBL" id="CP042913">
    <property type="protein sequence ID" value="QEG36902.1"/>
    <property type="molecule type" value="Genomic_DNA"/>
</dbReference>
<sequence length="98" mass="10712">MDERWQSLTEAALLLAAIFAVVAIGIAIVRKFRGGEADDVQESSVMMSKFRDLHDQGGLSDEEFRHIKTKLATKLKAELSETSRSSGSQTARAPSTES</sequence>
<evidence type="ECO:0000256" key="1">
    <source>
        <dbReference type="SAM" id="MobiDB-lite"/>
    </source>
</evidence>
<keyword evidence="2" id="KW-1133">Transmembrane helix</keyword>
<feature type="region of interest" description="Disordered" evidence="1">
    <location>
        <begin position="77"/>
        <end position="98"/>
    </location>
</feature>
<organism evidence="3 4">
    <name type="scientific">Bythopirellula goksoeyrii</name>
    <dbReference type="NCBI Taxonomy" id="1400387"/>
    <lineage>
        <taxon>Bacteria</taxon>
        <taxon>Pseudomonadati</taxon>
        <taxon>Planctomycetota</taxon>
        <taxon>Planctomycetia</taxon>
        <taxon>Pirellulales</taxon>
        <taxon>Lacipirellulaceae</taxon>
        <taxon>Bythopirellula</taxon>
    </lineage>
</organism>
<feature type="transmembrane region" description="Helical" evidence="2">
    <location>
        <begin position="12"/>
        <end position="29"/>
    </location>
</feature>
<feature type="compositionally biased region" description="Polar residues" evidence="1">
    <location>
        <begin position="82"/>
        <end position="98"/>
    </location>
</feature>
<name>A0A5B9QH21_9BACT</name>
<evidence type="ECO:0008006" key="5">
    <source>
        <dbReference type="Google" id="ProtNLM"/>
    </source>
</evidence>
<dbReference type="AlphaFoldDB" id="A0A5B9QH21"/>
<reference evidence="3 4" key="1">
    <citation type="submission" date="2019-08" db="EMBL/GenBank/DDBJ databases">
        <title>Deep-cultivation of Planctomycetes and their phenomic and genomic characterization uncovers novel biology.</title>
        <authorList>
            <person name="Wiegand S."/>
            <person name="Jogler M."/>
            <person name="Boedeker C."/>
            <person name="Pinto D."/>
            <person name="Vollmers J."/>
            <person name="Rivas-Marin E."/>
            <person name="Kohn T."/>
            <person name="Peeters S.H."/>
            <person name="Heuer A."/>
            <person name="Rast P."/>
            <person name="Oberbeckmann S."/>
            <person name="Bunk B."/>
            <person name="Jeske O."/>
            <person name="Meyerdierks A."/>
            <person name="Storesund J.E."/>
            <person name="Kallscheuer N."/>
            <person name="Luecker S."/>
            <person name="Lage O.M."/>
            <person name="Pohl T."/>
            <person name="Merkel B.J."/>
            <person name="Hornburger P."/>
            <person name="Mueller R.-W."/>
            <person name="Bruemmer F."/>
            <person name="Labrenz M."/>
            <person name="Spormann A.M."/>
            <person name="Op den Camp H."/>
            <person name="Overmann J."/>
            <person name="Amann R."/>
            <person name="Jetten M.S.M."/>
            <person name="Mascher T."/>
            <person name="Medema M.H."/>
            <person name="Devos D.P."/>
            <person name="Kaster A.-K."/>
            <person name="Ovreas L."/>
            <person name="Rohde M."/>
            <person name="Galperin M.Y."/>
            <person name="Jogler C."/>
        </authorList>
    </citation>
    <scope>NUCLEOTIDE SEQUENCE [LARGE SCALE GENOMIC DNA]</scope>
    <source>
        <strain evidence="3 4">Pr1d</strain>
    </source>
</reference>
<protein>
    <recommendedName>
        <fullName evidence="5">SHOCT domain-containing protein</fullName>
    </recommendedName>
</protein>
<evidence type="ECO:0000313" key="4">
    <source>
        <dbReference type="Proteomes" id="UP000323917"/>
    </source>
</evidence>
<dbReference type="RefSeq" id="WP_148075199.1">
    <property type="nucleotide sequence ID" value="NZ_CP042913.1"/>
</dbReference>
<dbReference type="OrthoDB" id="292358at2"/>
<evidence type="ECO:0000256" key="2">
    <source>
        <dbReference type="SAM" id="Phobius"/>
    </source>
</evidence>
<dbReference type="KEGG" id="bgok:Pr1d_42410"/>